<keyword evidence="2" id="KW-0812">Transmembrane</keyword>
<comment type="caution">
    <text evidence="3">The sequence shown here is derived from an EMBL/GenBank/DDBJ whole genome shotgun (WGS) entry which is preliminary data.</text>
</comment>
<evidence type="ECO:0000256" key="1">
    <source>
        <dbReference type="SAM" id="MobiDB-lite"/>
    </source>
</evidence>
<keyword evidence="4" id="KW-1185">Reference proteome</keyword>
<proteinExistence type="predicted"/>
<protein>
    <submittedName>
        <fullName evidence="3">Uncharacterized protein</fullName>
    </submittedName>
</protein>
<organism evidence="3 4">
    <name type="scientific">Opisthorchis felineus</name>
    <dbReference type="NCBI Taxonomy" id="147828"/>
    <lineage>
        <taxon>Eukaryota</taxon>
        <taxon>Metazoa</taxon>
        <taxon>Spiralia</taxon>
        <taxon>Lophotrochozoa</taxon>
        <taxon>Platyhelminthes</taxon>
        <taxon>Trematoda</taxon>
        <taxon>Digenea</taxon>
        <taxon>Opisthorchiida</taxon>
        <taxon>Opisthorchiata</taxon>
        <taxon>Opisthorchiidae</taxon>
        <taxon>Opisthorchis</taxon>
    </lineage>
</organism>
<name>A0A4S2LFB0_OPIFE</name>
<reference evidence="3 4" key="1">
    <citation type="journal article" date="2019" name="BMC Genomics">
        <title>New insights from Opisthorchis felineus genome: update on genomics of the epidemiologically important liver flukes.</title>
        <authorList>
            <person name="Ershov N.I."/>
            <person name="Mordvinov V.A."/>
            <person name="Prokhortchouk E.B."/>
            <person name="Pakharukova M.Y."/>
            <person name="Gunbin K.V."/>
            <person name="Ustyantsev K."/>
            <person name="Genaev M.A."/>
            <person name="Blinov A.G."/>
            <person name="Mazur A."/>
            <person name="Boulygina E."/>
            <person name="Tsygankova S."/>
            <person name="Khrameeva E."/>
            <person name="Chekanov N."/>
            <person name="Fan G."/>
            <person name="Xiao A."/>
            <person name="Zhang H."/>
            <person name="Xu X."/>
            <person name="Yang H."/>
            <person name="Solovyev V."/>
            <person name="Lee S.M."/>
            <person name="Liu X."/>
            <person name="Afonnikov D.A."/>
            <person name="Skryabin K.G."/>
        </authorList>
    </citation>
    <scope>NUCLEOTIDE SEQUENCE [LARGE SCALE GENOMIC DNA]</scope>
    <source>
        <strain evidence="3">AK-0245</strain>
        <tissue evidence="3">Whole organism</tissue>
    </source>
</reference>
<keyword evidence="2" id="KW-1133">Transmembrane helix</keyword>
<evidence type="ECO:0000313" key="4">
    <source>
        <dbReference type="Proteomes" id="UP000308267"/>
    </source>
</evidence>
<accession>A0A4S2LFB0</accession>
<feature type="region of interest" description="Disordered" evidence="1">
    <location>
        <begin position="1"/>
        <end position="56"/>
    </location>
</feature>
<dbReference type="EMBL" id="SJOL01007972">
    <property type="protein sequence ID" value="TGZ61406.1"/>
    <property type="molecule type" value="Genomic_DNA"/>
</dbReference>
<dbReference type="AlphaFoldDB" id="A0A4S2LFB0"/>
<feature type="compositionally biased region" description="Polar residues" evidence="1">
    <location>
        <begin position="1"/>
        <end position="21"/>
    </location>
</feature>
<evidence type="ECO:0000313" key="3">
    <source>
        <dbReference type="EMBL" id="TGZ61406.1"/>
    </source>
</evidence>
<gene>
    <name evidence="3" type="ORF">CRM22_008011</name>
</gene>
<feature type="compositionally biased region" description="Basic and acidic residues" evidence="1">
    <location>
        <begin position="22"/>
        <end position="50"/>
    </location>
</feature>
<evidence type="ECO:0000256" key="2">
    <source>
        <dbReference type="SAM" id="Phobius"/>
    </source>
</evidence>
<dbReference type="OrthoDB" id="6267285at2759"/>
<sequence>MAETKAQSNKSSIRMRSPNSNEGEHGNHGAKSSEVRHVKIDTKELEETNRPRAMSGNPEALKSILKMSLGLGSQVSAPESTAISTETQRRLSSVTLEMLMEREEIDIHPYGRGGIYEGILYTRKEGEPVDMLGLVVWFIFFGSLVMMAVSIIFVAELTYFLHAEPTPETRRAFCDFFKHCKYPPLLE</sequence>
<dbReference type="Proteomes" id="UP000308267">
    <property type="component" value="Unassembled WGS sequence"/>
</dbReference>
<keyword evidence="2" id="KW-0472">Membrane</keyword>
<feature type="transmembrane region" description="Helical" evidence="2">
    <location>
        <begin position="131"/>
        <end position="155"/>
    </location>
</feature>